<protein>
    <recommendedName>
        <fullName evidence="1">BioF2-like acetyltransferase domain-containing protein</fullName>
    </recommendedName>
</protein>
<dbReference type="InterPro" id="IPR038740">
    <property type="entry name" value="BioF2-like_GNAT_dom"/>
</dbReference>
<evidence type="ECO:0000313" key="3">
    <source>
        <dbReference type="Proteomes" id="UP000229433"/>
    </source>
</evidence>
<dbReference type="EMBL" id="NQXA01000008">
    <property type="protein sequence ID" value="PHQ29107.1"/>
    <property type="molecule type" value="Genomic_DNA"/>
</dbReference>
<proteinExistence type="predicted"/>
<organism evidence="2 3">
    <name type="scientific">Leeuwenhoekiella nanhaiensis</name>
    <dbReference type="NCBI Taxonomy" id="1655491"/>
    <lineage>
        <taxon>Bacteria</taxon>
        <taxon>Pseudomonadati</taxon>
        <taxon>Bacteroidota</taxon>
        <taxon>Flavobacteriia</taxon>
        <taxon>Flavobacteriales</taxon>
        <taxon>Flavobacteriaceae</taxon>
        <taxon>Leeuwenhoekiella</taxon>
    </lineage>
</organism>
<dbReference type="InterPro" id="IPR016181">
    <property type="entry name" value="Acyl_CoA_acyltransferase"/>
</dbReference>
<dbReference type="Gene3D" id="3.40.630.30">
    <property type="match status" value="1"/>
</dbReference>
<dbReference type="OrthoDB" id="9808687at2"/>
<comment type="caution">
    <text evidence="2">The sequence shown here is derived from an EMBL/GenBank/DDBJ whole genome shotgun (WGS) entry which is preliminary data.</text>
</comment>
<dbReference type="SUPFAM" id="SSF55729">
    <property type="entry name" value="Acyl-CoA N-acyltransferases (Nat)"/>
    <property type="match status" value="1"/>
</dbReference>
<feature type="domain" description="BioF2-like acetyltransferase" evidence="1">
    <location>
        <begin position="227"/>
        <end position="295"/>
    </location>
</feature>
<dbReference type="Proteomes" id="UP000229433">
    <property type="component" value="Unassembled WGS sequence"/>
</dbReference>
<dbReference type="AlphaFoldDB" id="A0A2G1VQQ5"/>
<dbReference type="RefSeq" id="WP_099646309.1">
    <property type="nucleotide sequence ID" value="NZ_KZ319291.1"/>
</dbReference>
<reference evidence="2 3" key="1">
    <citation type="submission" date="2017-08" db="EMBL/GenBank/DDBJ databases">
        <title>The whole genome shortgun sequences of strain Leeuwenhoekiella nanhaiensis G18 from the South China Sea.</title>
        <authorList>
            <person name="Liu Q."/>
        </authorList>
    </citation>
    <scope>NUCLEOTIDE SEQUENCE [LARGE SCALE GENOMIC DNA]</scope>
    <source>
        <strain evidence="2 3">G18</strain>
    </source>
</reference>
<gene>
    <name evidence="2" type="ORF">CJ305_10875</name>
</gene>
<sequence length="320" mass="36893">MISVTKYTPDYKSRWDRFVASLMGSKNKGVKNTSFLFSRDFIAYHGKRFEDHSLLFFKDEKVIAVLPANLEGATLFSHQGLTYGALILEKGIAFGEVKQVFEALLQYLKTEGFQQFQIKLIPQFYMQQPAYELEHLLLEAGAQVVKSQLNFGIDYNRPYFIHNTKERRARQASERGLRYVEGDFAGFWNTVLKPRLATKFDTEPVHSLAEIELLKKQFPYNIKQINCYQGETLLAGITLFLTEDVVKSQYGATTPEGEKLRAMDFLFVNLIQDYKDAGYRFFDMGTVQGGRDEDYNFGLIKQKEELGAQVYLQHTLKLDL</sequence>
<accession>A0A2G1VQQ5</accession>
<evidence type="ECO:0000313" key="2">
    <source>
        <dbReference type="EMBL" id="PHQ29107.1"/>
    </source>
</evidence>
<evidence type="ECO:0000259" key="1">
    <source>
        <dbReference type="Pfam" id="PF13480"/>
    </source>
</evidence>
<keyword evidence="3" id="KW-1185">Reference proteome</keyword>
<dbReference type="Pfam" id="PF13480">
    <property type="entry name" value="Acetyltransf_6"/>
    <property type="match status" value="1"/>
</dbReference>
<name>A0A2G1VQQ5_9FLAO</name>